<organism evidence="7 8">
    <name type="scientific">Sphaerochaeta globosa (strain ATCC BAA-1886 / DSM 22777 / Buddy)</name>
    <name type="common">Spirochaeta sp. (strain Buddy)</name>
    <dbReference type="NCBI Taxonomy" id="158189"/>
    <lineage>
        <taxon>Bacteria</taxon>
        <taxon>Pseudomonadati</taxon>
        <taxon>Spirochaetota</taxon>
        <taxon>Spirochaetia</taxon>
        <taxon>Spirochaetales</taxon>
        <taxon>Sphaerochaetaceae</taxon>
        <taxon>Sphaerochaeta</taxon>
    </lineage>
</organism>
<keyword evidence="8" id="KW-1185">Reference proteome</keyword>
<protein>
    <recommendedName>
        <fullName evidence="5">Pseudouridine synthase</fullName>
        <ecNumber evidence="5">5.4.99.-</ecNumber>
    </recommendedName>
</protein>
<evidence type="ECO:0000256" key="3">
    <source>
        <dbReference type="PIRSR" id="PIRSR606225-1"/>
    </source>
</evidence>
<dbReference type="Gene3D" id="3.10.290.10">
    <property type="entry name" value="RNA-binding S4 domain"/>
    <property type="match status" value="1"/>
</dbReference>
<dbReference type="PROSITE" id="PS50889">
    <property type="entry name" value="S4"/>
    <property type="match status" value="1"/>
</dbReference>
<evidence type="ECO:0000256" key="2">
    <source>
        <dbReference type="ARBA" id="ARBA00023235"/>
    </source>
</evidence>
<dbReference type="InterPro" id="IPR006145">
    <property type="entry name" value="PsdUridine_synth_RsuA/RluA"/>
</dbReference>
<dbReference type="GO" id="GO:0009982">
    <property type="term" value="F:pseudouridine synthase activity"/>
    <property type="evidence" value="ECO:0007669"/>
    <property type="project" value="InterPro"/>
</dbReference>
<dbReference type="RefSeq" id="WP_013607137.1">
    <property type="nucleotide sequence ID" value="NC_015152.1"/>
</dbReference>
<dbReference type="AlphaFoldDB" id="F0RW01"/>
<dbReference type="GO" id="GO:0000455">
    <property type="term" value="P:enzyme-directed rRNA pseudouridine synthesis"/>
    <property type="evidence" value="ECO:0007669"/>
    <property type="project" value="TreeGrafter"/>
</dbReference>
<dbReference type="KEGG" id="sbu:SpiBuddy_1462"/>
<dbReference type="OrthoDB" id="305739at2"/>
<evidence type="ECO:0000259" key="6">
    <source>
        <dbReference type="Pfam" id="PF00849"/>
    </source>
</evidence>
<dbReference type="SUPFAM" id="SSF55174">
    <property type="entry name" value="Alpha-L RNA-binding motif"/>
    <property type="match status" value="1"/>
</dbReference>
<evidence type="ECO:0000256" key="1">
    <source>
        <dbReference type="ARBA" id="ARBA00010876"/>
    </source>
</evidence>
<evidence type="ECO:0000256" key="4">
    <source>
        <dbReference type="PROSITE-ProRule" id="PRU00182"/>
    </source>
</evidence>
<dbReference type="PROSITE" id="PS01129">
    <property type="entry name" value="PSI_RLU"/>
    <property type="match status" value="1"/>
</dbReference>
<comment type="similarity">
    <text evidence="1 5">Belongs to the pseudouridine synthase RluA family.</text>
</comment>
<dbReference type="InterPro" id="IPR006224">
    <property type="entry name" value="PsdUridine_synth_RluA-like_CS"/>
</dbReference>
<reference evidence="8" key="1">
    <citation type="submission" date="2011-02" db="EMBL/GenBank/DDBJ databases">
        <title>Complete sequence of Spirochaeta sp. Buddy.</title>
        <authorList>
            <person name="Lucas S."/>
            <person name="Copeland A."/>
            <person name="Lapidus A."/>
            <person name="Cheng J.-F."/>
            <person name="Goodwin L."/>
            <person name="Pitluck S."/>
            <person name="Zeytun A."/>
            <person name="Detter J.C."/>
            <person name="Han C."/>
            <person name="Tapia R."/>
            <person name="Land M."/>
            <person name="Hauser L."/>
            <person name="Kyrpides N."/>
            <person name="Ivanova N."/>
            <person name="Mikhailova N."/>
            <person name="Pagani I."/>
            <person name="Ritalahti K.M."/>
            <person name="Loeffler F.E."/>
            <person name="Woyke T."/>
        </authorList>
    </citation>
    <scope>NUCLEOTIDE SEQUENCE [LARGE SCALE GENOMIC DNA]</scope>
    <source>
        <strain evidence="8">ATCC BAA-1886 / DSM 22777 / Buddy</strain>
    </source>
</reference>
<evidence type="ECO:0000313" key="8">
    <source>
        <dbReference type="Proteomes" id="UP000008466"/>
    </source>
</evidence>
<dbReference type="PANTHER" id="PTHR21600">
    <property type="entry name" value="MITOCHONDRIAL RNA PSEUDOURIDINE SYNTHASE"/>
    <property type="match status" value="1"/>
</dbReference>
<evidence type="ECO:0000256" key="5">
    <source>
        <dbReference type="RuleBase" id="RU362028"/>
    </source>
</evidence>
<evidence type="ECO:0000313" key="7">
    <source>
        <dbReference type="EMBL" id="ADY13287.1"/>
    </source>
</evidence>
<dbReference type="Pfam" id="PF00849">
    <property type="entry name" value="PseudoU_synth_2"/>
    <property type="match status" value="1"/>
</dbReference>
<dbReference type="InterPro" id="IPR036986">
    <property type="entry name" value="S4_RNA-bd_sf"/>
</dbReference>
<dbReference type="PANTHER" id="PTHR21600:SF44">
    <property type="entry name" value="RIBOSOMAL LARGE SUBUNIT PSEUDOURIDINE SYNTHASE D"/>
    <property type="match status" value="1"/>
</dbReference>
<keyword evidence="2 5" id="KW-0413">Isomerase</keyword>
<dbReference type="InterPro" id="IPR050188">
    <property type="entry name" value="RluA_PseudoU_synthase"/>
</dbReference>
<dbReference type="GO" id="GO:0140098">
    <property type="term" value="F:catalytic activity, acting on RNA"/>
    <property type="evidence" value="ECO:0007669"/>
    <property type="project" value="UniProtKB-ARBA"/>
</dbReference>
<dbReference type="STRING" id="158189.SpiBuddy_1462"/>
<keyword evidence="4" id="KW-0694">RNA-binding</keyword>
<dbReference type="EC" id="5.4.99.-" evidence="5"/>
<dbReference type="InterPro" id="IPR006225">
    <property type="entry name" value="PsdUridine_synth_RluC/D"/>
</dbReference>
<feature type="active site" evidence="3">
    <location>
        <position position="153"/>
    </location>
</feature>
<comment type="function">
    <text evidence="5">Responsible for synthesis of pseudouridine from uracil.</text>
</comment>
<dbReference type="CDD" id="cd02869">
    <property type="entry name" value="PseudoU_synth_RluA_like"/>
    <property type="match status" value="1"/>
</dbReference>
<accession>F0RW01</accession>
<dbReference type="GO" id="GO:0003723">
    <property type="term" value="F:RNA binding"/>
    <property type="evidence" value="ECO:0007669"/>
    <property type="project" value="UniProtKB-KW"/>
</dbReference>
<dbReference type="eggNOG" id="COG0564">
    <property type="taxonomic scope" value="Bacteria"/>
</dbReference>
<proteinExistence type="inferred from homology"/>
<dbReference type="NCBIfam" id="TIGR00005">
    <property type="entry name" value="rluA_subfam"/>
    <property type="match status" value="1"/>
</dbReference>
<comment type="catalytic activity">
    <reaction evidence="5">
        <text>a uridine in RNA = a pseudouridine in RNA</text>
        <dbReference type="Rhea" id="RHEA:48348"/>
        <dbReference type="Rhea" id="RHEA-COMP:12068"/>
        <dbReference type="Rhea" id="RHEA-COMP:12069"/>
        <dbReference type="ChEBI" id="CHEBI:65314"/>
        <dbReference type="ChEBI" id="CHEBI:65315"/>
    </reaction>
</comment>
<dbReference type="InterPro" id="IPR020103">
    <property type="entry name" value="PsdUridine_synth_cat_dom_sf"/>
</dbReference>
<feature type="domain" description="Pseudouridine synthase RsuA/RluA-like" evidence="6">
    <location>
        <begin position="90"/>
        <end position="258"/>
    </location>
</feature>
<dbReference type="EMBL" id="CP002541">
    <property type="protein sequence ID" value="ADY13287.1"/>
    <property type="molecule type" value="Genomic_DNA"/>
</dbReference>
<dbReference type="SUPFAM" id="SSF55120">
    <property type="entry name" value="Pseudouridine synthase"/>
    <property type="match status" value="1"/>
</dbReference>
<dbReference type="Proteomes" id="UP000008466">
    <property type="component" value="Chromosome"/>
</dbReference>
<dbReference type="Gene3D" id="3.30.2350.10">
    <property type="entry name" value="Pseudouridine synthase"/>
    <property type="match status" value="1"/>
</dbReference>
<sequence length="333" mass="37714">MPTKERILEMVVENDSEAMRLDIYIATKQQSVSRSQLSEEKTHLFLNGKEVKKSKLVKAGDCIKVIYYEDFFEGIIAQDIPLDVLYEDQDLLIINKKQGMVVHPAAGNYEDTLVNALLFRYGQDFSPSLEDDEETEVESPDMALRPGIVHRLDKDTSGVLVIARNRQSHRNLSQQFKDRTTHKVYIALAKGNFKGTEGSIRANLKRDSNDRKKFTTCSDTEGRDARTDYTVLRQYRDFALVRITLFTGRTHQIRVHFKSIGHPLVGDPVYGKPEGLTLMLHALVLVVFSPSSGKQIRCVAPMPERFRKVLCSTPRPANARVRSGSFPIATGRD</sequence>
<dbReference type="CDD" id="cd00165">
    <property type="entry name" value="S4"/>
    <property type="match status" value="1"/>
</dbReference>
<dbReference type="HOGENOM" id="CLU_016902_4_4_12"/>
<name>F0RW01_SPHGB</name>
<gene>
    <name evidence="7" type="ordered locus">SpiBuddy_1462</name>
</gene>